<name>A0A078KYE6_9GAMM</name>
<feature type="coiled-coil region" evidence="1">
    <location>
        <begin position="125"/>
        <end position="187"/>
    </location>
</feature>
<accession>A0A078KYE6</accession>
<keyword evidence="1" id="KW-0175">Coiled coil</keyword>
<dbReference type="OrthoDB" id="5650015at2"/>
<evidence type="ECO:0008006" key="4">
    <source>
        <dbReference type="Google" id="ProtNLM"/>
    </source>
</evidence>
<dbReference type="EMBL" id="CCSB01000001">
    <property type="protein sequence ID" value="CDZ76799.1"/>
    <property type="molecule type" value="Genomic_DNA"/>
</dbReference>
<protein>
    <recommendedName>
        <fullName evidence="4">KfrA N-terminal DNA-binding domain-containing protein</fullName>
    </recommendedName>
</protein>
<reference evidence="2 3" key="1">
    <citation type="submission" date="2014-06" db="EMBL/GenBank/DDBJ databases">
        <authorList>
            <person name="Urmite Genomes Urmite Genomes"/>
        </authorList>
    </citation>
    <scope>NUCLEOTIDE SEQUENCE [LARGE SCALE GENOMIC DNA]</scope>
</reference>
<dbReference type="eggNOG" id="ENOG5031EXY">
    <property type="taxonomic scope" value="Bacteria"/>
</dbReference>
<sequence length="205" mass="24476">MKKDNKFHTIELINDLFKQNGQKEIPDIKEICSKANTNRNTAIKYLYEWWENYSSGKNGLLNFKFVINSDELEQALAQLQCLAKELEVHYDSLNYLSNQSYPLGNFILHSLQDIEHKLISNYEYLRELKEDKKGVEEQLSDALHENRRLEEMQRITTRKQEQIQEQLDAKRREILAAKHLIKALKREKRRPTQKDIFYNYNAISR</sequence>
<evidence type="ECO:0000256" key="1">
    <source>
        <dbReference type="SAM" id="Coils"/>
    </source>
</evidence>
<proteinExistence type="predicted"/>
<evidence type="ECO:0000313" key="3">
    <source>
        <dbReference type="Proteomes" id="UP000044071"/>
    </source>
</evidence>
<organism evidence="2 3">
    <name type="scientific">Legionella massiliensis</name>
    <dbReference type="NCBI Taxonomy" id="1034943"/>
    <lineage>
        <taxon>Bacteria</taxon>
        <taxon>Pseudomonadati</taxon>
        <taxon>Pseudomonadota</taxon>
        <taxon>Gammaproteobacteria</taxon>
        <taxon>Legionellales</taxon>
        <taxon>Legionellaceae</taxon>
        <taxon>Legionella</taxon>
    </lineage>
</organism>
<dbReference type="Proteomes" id="UP000044071">
    <property type="component" value="Unassembled WGS sequence"/>
</dbReference>
<evidence type="ECO:0000313" key="2">
    <source>
        <dbReference type="EMBL" id="CDZ76799.1"/>
    </source>
</evidence>
<dbReference type="AlphaFoldDB" id="A0A078KYE6"/>
<dbReference type="RefSeq" id="WP_043873256.1">
    <property type="nucleotide sequence ID" value="NZ_CCVW01000001.1"/>
</dbReference>
<gene>
    <name evidence="2" type="ORF">BN59_01075</name>
</gene>
<keyword evidence="3" id="KW-1185">Reference proteome</keyword>